<name>A0A1H1WDS5_9GAMM</name>
<dbReference type="OrthoDB" id="6866240at2"/>
<dbReference type="RefSeq" id="WP_092287829.1">
    <property type="nucleotide sequence ID" value="NZ_LT629763.1"/>
</dbReference>
<dbReference type="AlphaFoldDB" id="A0A1H1WDS5"/>
<gene>
    <name evidence="1" type="ORF">SAMN05216271_3196</name>
</gene>
<dbReference type="EMBL" id="LT629763">
    <property type="protein sequence ID" value="SDS95548.1"/>
    <property type="molecule type" value="Genomic_DNA"/>
</dbReference>
<sequence length="247" mass="27626">MWMNLLLTLLVIPLALANLIGPLLVLRTQKIPARVRFSPADDARFMADRDPTFKRLDQQVRELDFDHLGSSALQNDHTTSYFSLYAHPREQAAAMLVTMATGSKKVTYAEFTQLYADGTLLDVHNAPVLPSYPRMDCKRGVRLPAVNELKVLLNTLQALRGLLPNSAEAIPYPGDQGFKPIEDFIARESDELVRLGYCHAEIDDNGRRALTLKGALLLTWKNAIPGKLIFTLMEQRSTRNLLTGSHS</sequence>
<evidence type="ECO:0000313" key="1">
    <source>
        <dbReference type="EMBL" id="SDS95548.1"/>
    </source>
</evidence>
<dbReference type="STRING" id="472181.SAMN05216271_3196"/>
<accession>A0A1H1WDS5</accession>
<dbReference type="Proteomes" id="UP000243413">
    <property type="component" value="Chromosome I"/>
</dbReference>
<reference evidence="2" key="1">
    <citation type="submission" date="2016-10" db="EMBL/GenBank/DDBJ databases">
        <authorList>
            <person name="Varghese N."/>
            <person name="Submissions S."/>
        </authorList>
    </citation>
    <scope>NUCLEOTIDE SEQUENCE [LARGE SCALE GENOMIC DNA]</scope>
    <source>
        <strain evidence="2">JCM 14963</strain>
    </source>
</reference>
<protein>
    <submittedName>
        <fullName evidence="1">Uncharacterized protein</fullName>
    </submittedName>
</protein>
<evidence type="ECO:0000313" key="2">
    <source>
        <dbReference type="Proteomes" id="UP000243413"/>
    </source>
</evidence>
<proteinExistence type="predicted"/>
<organism evidence="1 2">
    <name type="scientific">Halopseudomonas sabulinigri</name>
    <dbReference type="NCBI Taxonomy" id="472181"/>
    <lineage>
        <taxon>Bacteria</taxon>
        <taxon>Pseudomonadati</taxon>
        <taxon>Pseudomonadota</taxon>
        <taxon>Gammaproteobacteria</taxon>
        <taxon>Pseudomonadales</taxon>
        <taxon>Pseudomonadaceae</taxon>
        <taxon>Halopseudomonas</taxon>
    </lineage>
</organism>